<dbReference type="InterPro" id="IPR050331">
    <property type="entry name" value="Zinc_finger"/>
</dbReference>
<proteinExistence type="predicted"/>
<dbReference type="PANTHER" id="PTHR16515:SF58">
    <property type="entry name" value="ZINC FINGER PROTEIN 22"/>
    <property type="match status" value="1"/>
</dbReference>
<keyword evidence="2" id="KW-0677">Repeat</keyword>
<protein>
    <submittedName>
        <fullName evidence="8">Zinc finger protein 214-like</fullName>
    </submittedName>
</protein>
<evidence type="ECO:0000313" key="8">
    <source>
        <dbReference type="RefSeq" id="XP_022258846.1"/>
    </source>
</evidence>
<sequence>MEILKMKVEPFSDEKQDDLLNTKLMKKEDKTFTITNIPGKADSLEESSLHTIMKFDVTKEEQEEKCDGESEKNENVCVRVKSEQPGDLQQQDVILKFCYSDDEDQDISHYNVRNVKIETEHQRTSEQHQRTHIGEKPYSCTVCGKQFSTDSCLKMHQRRHTGEKPYSCTVCGKQFGTKGELKIHERIHTGEKPYSCTVCGKQFGTNGDLNKHHRIHTGEKPYSCTVCGKTFRTNSALKTHQSIHIEEKSYSCVVCEKQFRTNSALKIHQRTHTGEKPYSCVVCAKQFISSCNLEQHQRIHTAYSVFGFMVPAITVLVPLPNEDTLKAEVIWYLEMDAHYSFKSSEETGM</sequence>
<dbReference type="PROSITE" id="PS00028">
    <property type="entry name" value="ZINC_FINGER_C2H2_1"/>
    <property type="match status" value="6"/>
</dbReference>
<gene>
    <name evidence="8" type="primary">LOC111089896</name>
</gene>
<evidence type="ECO:0000256" key="2">
    <source>
        <dbReference type="ARBA" id="ARBA00022737"/>
    </source>
</evidence>
<evidence type="ECO:0000256" key="4">
    <source>
        <dbReference type="ARBA" id="ARBA00022833"/>
    </source>
</evidence>
<name>A0ABM1TSJ0_LIMPO</name>
<evidence type="ECO:0000256" key="5">
    <source>
        <dbReference type="PROSITE-ProRule" id="PRU00042"/>
    </source>
</evidence>
<reference evidence="8" key="1">
    <citation type="submission" date="2025-08" db="UniProtKB">
        <authorList>
            <consortium name="RefSeq"/>
        </authorList>
    </citation>
    <scope>IDENTIFICATION</scope>
    <source>
        <tissue evidence="8">Muscle</tissue>
    </source>
</reference>
<dbReference type="SUPFAM" id="SSF57667">
    <property type="entry name" value="beta-beta-alpha zinc fingers"/>
    <property type="match status" value="4"/>
</dbReference>
<dbReference type="Gene3D" id="3.30.160.60">
    <property type="entry name" value="Classic Zinc Finger"/>
    <property type="match status" value="6"/>
</dbReference>
<dbReference type="InterPro" id="IPR036236">
    <property type="entry name" value="Znf_C2H2_sf"/>
</dbReference>
<dbReference type="RefSeq" id="XP_022258846.1">
    <property type="nucleotide sequence ID" value="XM_022403138.1"/>
</dbReference>
<evidence type="ECO:0000256" key="3">
    <source>
        <dbReference type="ARBA" id="ARBA00022771"/>
    </source>
</evidence>
<dbReference type="GeneID" id="111089896"/>
<evidence type="ECO:0000259" key="6">
    <source>
        <dbReference type="PROSITE" id="PS50157"/>
    </source>
</evidence>
<keyword evidence="4" id="KW-0862">Zinc</keyword>
<feature type="domain" description="C2H2-type" evidence="6">
    <location>
        <begin position="194"/>
        <end position="221"/>
    </location>
</feature>
<evidence type="ECO:0000313" key="7">
    <source>
        <dbReference type="Proteomes" id="UP000694941"/>
    </source>
</evidence>
<feature type="domain" description="C2H2-type" evidence="6">
    <location>
        <begin position="222"/>
        <end position="249"/>
    </location>
</feature>
<feature type="domain" description="C2H2-type" evidence="6">
    <location>
        <begin position="250"/>
        <end position="277"/>
    </location>
</feature>
<accession>A0ABM1TSJ0</accession>
<dbReference type="Proteomes" id="UP000694941">
    <property type="component" value="Unplaced"/>
</dbReference>
<dbReference type="SMART" id="SM00355">
    <property type="entry name" value="ZnF_C2H2"/>
    <property type="match status" value="6"/>
</dbReference>
<feature type="domain" description="C2H2-type" evidence="6">
    <location>
        <begin position="166"/>
        <end position="193"/>
    </location>
</feature>
<organism evidence="7 8">
    <name type="scientific">Limulus polyphemus</name>
    <name type="common">Atlantic horseshoe crab</name>
    <dbReference type="NCBI Taxonomy" id="6850"/>
    <lineage>
        <taxon>Eukaryota</taxon>
        <taxon>Metazoa</taxon>
        <taxon>Ecdysozoa</taxon>
        <taxon>Arthropoda</taxon>
        <taxon>Chelicerata</taxon>
        <taxon>Merostomata</taxon>
        <taxon>Xiphosura</taxon>
        <taxon>Limulidae</taxon>
        <taxon>Limulus</taxon>
    </lineage>
</organism>
<dbReference type="Pfam" id="PF00096">
    <property type="entry name" value="zf-C2H2"/>
    <property type="match status" value="6"/>
</dbReference>
<keyword evidence="1" id="KW-0479">Metal-binding</keyword>
<feature type="domain" description="C2H2-type" evidence="6">
    <location>
        <begin position="278"/>
        <end position="305"/>
    </location>
</feature>
<keyword evidence="3 5" id="KW-0863">Zinc-finger</keyword>
<dbReference type="PROSITE" id="PS50157">
    <property type="entry name" value="ZINC_FINGER_C2H2_2"/>
    <property type="match status" value="6"/>
</dbReference>
<dbReference type="PANTHER" id="PTHR16515">
    <property type="entry name" value="PR DOMAIN ZINC FINGER PROTEIN"/>
    <property type="match status" value="1"/>
</dbReference>
<dbReference type="InterPro" id="IPR013087">
    <property type="entry name" value="Znf_C2H2_type"/>
</dbReference>
<feature type="domain" description="C2H2-type" evidence="6">
    <location>
        <begin position="138"/>
        <end position="165"/>
    </location>
</feature>
<keyword evidence="7" id="KW-1185">Reference proteome</keyword>
<evidence type="ECO:0000256" key="1">
    <source>
        <dbReference type="ARBA" id="ARBA00022723"/>
    </source>
</evidence>